<organism evidence="5 6">
    <name type="scientific">Terracoccus luteus</name>
    <dbReference type="NCBI Taxonomy" id="53356"/>
    <lineage>
        <taxon>Bacteria</taxon>
        <taxon>Bacillati</taxon>
        <taxon>Actinomycetota</taxon>
        <taxon>Actinomycetes</taxon>
        <taxon>Micrococcales</taxon>
        <taxon>Intrasporangiaceae</taxon>
        <taxon>Terracoccus</taxon>
    </lineage>
</organism>
<dbReference type="SUPFAM" id="SSF53850">
    <property type="entry name" value="Periplasmic binding protein-like II"/>
    <property type="match status" value="1"/>
</dbReference>
<evidence type="ECO:0000256" key="2">
    <source>
        <dbReference type="ARBA" id="ARBA00022448"/>
    </source>
</evidence>
<dbReference type="GO" id="GO:1901982">
    <property type="term" value="F:maltose binding"/>
    <property type="evidence" value="ECO:0007669"/>
    <property type="project" value="TreeGrafter"/>
</dbReference>
<feature type="chain" id="PRO_5019753099" evidence="4">
    <location>
        <begin position="26"/>
        <end position="442"/>
    </location>
</feature>
<dbReference type="GO" id="GO:0042956">
    <property type="term" value="P:maltodextrin transmembrane transport"/>
    <property type="evidence" value="ECO:0007669"/>
    <property type="project" value="TreeGrafter"/>
</dbReference>
<dbReference type="AlphaFoldDB" id="A0A495XZ29"/>
<comment type="similarity">
    <text evidence="1">Belongs to the bacterial solute-binding protein 1 family.</text>
</comment>
<dbReference type="Proteomes" id="UP000278440">
    <property type="component" value="Unassembled WGS sequence"/>
</dbReference>
<keyword evidence="2" id="KW-0813">Transport</keyword>
<sequence>MRTTSRVMTSRTRTTVGATLTVALAATLAACGSGDDGGGADAEAALTAKGPITIWLSNNPDEVAWGKAMVEKWNAAHSDQKVTAQEIPAGKSSEEVIGAAITAGNAPCLVYNTSPAAVPQFQKQGGLVPLDDFSDGKAYVEARSGKTAEQYTSSDGKLYQMPWKSNPVMIFYNKTLLAKAGVDADNPPLKTYDEFLATSRKIVQSKAAQAAIWPAPTSEFFQSWFDFYPLYAAETGGKQLVEDGKATFTDAAGTSVADFWATMYKEKLAPAEKYTADSFADGKAAMAIVGPWAVAVYGDKVKWGVVPVPTSTGKSAAETYTFSDAKNVGLYSACENQGTAWEVLKFSTSKEQDGDLLDRTGQMPLRTDLASAYPDYFAKKPEYKTFADQASRTVEVPNVPNSVEIWQDFRDQYTASVISGKGNPADALKTAAASIDKLAGQQ</sequence>
<protein>
    <submittedName>
        <fullName evidence="5">Carbohydrate ABC transporter substrate-binding protein (CUT1 family)</fullName>
    </submittedName>
</protein>
<evidence type="ECO:0000313" key="6">
    <source>
        <dbReference type="Proteomes" id="UP000278440"/>
    </source>
</evidence>
<dbReference type="GO" id="GO:0055052">
    <property type="term" value="C:ATP-binding cassette (ABC) transporter complex, substrate-binding subunit-containing"/>
    <property type="evidence" value="ECO:0007669"/>
    <property type="project" value="TreeGrafter"/>
</dbReference>
<dbReference type="PANTHER" id="PTHR30061">
    <property type="entry name" value="MALTOSE-BINDING PERIPLASMIC PROTEIN"/>
    <property type="match status" value="1"/>
</dbReference>
<evidence type="ECO:0000313" key="5">
    <source>
        <dbReference type="EMBL" id="RKT79557.1"/>
    </source>
</evidence>
<keyword evidence="6" id="KW-1185">Reference proteome</keyword>
<dbReference type="PANTHER" id="PTHR30061:SF50">
    <property type="entry name" value="MALTOSE_MALTODEXTRIN-BINDING PERIPLASMIC PROTEIN"/>
    <property type="match status" value="1"/>
</dbReference>
<keyword evidence="3 4" id="KW-0732">Signal</keyword>
<dbReference type="Gene3D" id="3.40.190.10">
    <property type="entry name" value="Periplasmic binding protein-like II"/>
    <property type="match status" value="2"/>
</dbReference>
<reference evidence="5 6" key="1">
    <citation type="submission" date="2018-10" db="EMBL/GenBank/DDBJ databases">
        <title>Sequencing the genomes of 1000 actinobacteria strains.</title>
        <authorList>
            <person name="Klenk H.-P."/>
        </authorList>
    </citation>
    <scope>NUCLEOTIDE SEQUENCE [LARGE SCALE GENOMIC DNA]</scope>
    <source>
        <strain evidence="5 6">DSM 44267</strain>
    </source>
</reference>
<accession>A0A495XZ29</accession>
<evidence type="ECO:0000256" key="4">
    <source>
        <dbReference type="SAM" id="SignalP"/>
    </source>
</evidence>
<name>A0A495XZ29_9MICO</name>
<proteinExistence type="inferred from homology"/>
<evidence type="ECO:0000256" key="3">
    <source>
        <dbReference type="ARBA" id="ARBA00022729"/>
    </source>
</evidence>
<comment type="caution">
    <text evidence="5">The sequence shown here is derived from an EMBL/GenBank/DDBJ whole genome shotgun (WGS) entry which is preliminary data.</text>
</comment>
<feature type="signal peptide" evidence="4">
    <location>
        <begin position="1"/>
        <end position="25"/>
    </location>
</feature>
<dbReference type="EMBL" id="RBXT01000001">
    <property type="protein sequence ID" value="RKT79557.1"/>
    <property type="molecule type" value="Genomic_DNA"/>
</dbReference>
<dbReference type="PROSITE" id="PS51257">
    <property type="entry name" value="PROKAR_LIPOPROTEIN"/>
    <property type="match status" value="1"/>
</dbReference>
<dbReference type="Pfam" id="PF01547">
    <property type="entry name" value="SBP_bac_1"/>
    <property type="match status" value="1"/>
</dbReference>
<gene>
    <name evidence="5" type="ORF">DFJ68_3030</name>
</gene>
<dbReference type="InterPro" id="IPR006059">
    <property type="entry name" value="SBP"/>
</dbReference>
<dbReference type="GO" id="GO:0015768">
    <property type="term" value="P:maltose transport"/>
    <property type="evidence" value="ECO:0007669"/>
    <property type="project" value="TreeGrafter"/>
</dbReference>
<evidence type="ECO:0000256" key="1">
    <source>
        <dbReference type="ARBA" id="ARBA00008520"/>
    </source>
</evidence>